<dbReference type="PANTHER" id="PTHR46558:SF11">
    <property type="entry name" value="HTH-TYPE TRANSCRIPTIONAL REGULATOR XRE"/>
    <property type="match status" value="1"/>
</dbReference>
<proteinExistence type="predicted"/>
<protein>
    <submittedName>
        <fullName evidence="3">Helix-turn-helix transcriptional regulator</fullName>
    </submittedName>
</protein>
<dbReference type="Gene3D" id="1.10.260.40">
    <property type="entry name" value="lambda repressor-like DNA-binding domains"/>
    <property type="match status" value="2"/>
</dbReference>
<dbReference type="GO" id="GO:0003677">
    <property type="term" value="F:DNA binding"/>
    <property type="evidence" value="ECO:0007669"/>
    <property type="project" value="UniProtKB-KW"/>
</dbReference>
<dbReference type="RefSeq" id="WP_147060996.1">
    <property type="nucleotide sequence ID" value="NZ_CP042437.1"/>
</dbReference>
<name>A0A5B8W9T4_9SPHI</name>
<accession>A0A5B8W9T4</accession>
<dbReference type="CDD" id="cd00093">
    <property type="entry name" value="HTH_XRE"/>
    <property type="match status" value="1"/>
</dbReference>
<dbReference type="PROSITE" id="PS50943">
    <property type="entry name" value="HTH_CROC1"/>
    <property type="match status" value="1"/>
</dbReference>
<organism evidence="3 4">
    <name type="scientific">Mucilaginibacter ginsenosidivorax</name>
    <dbReference type="NCBI Taxonomy" id="862126"/>
    <lineage>
        <taxon>Bacteria</taxon>
        <taxon>Pseudomonadati</taxon>
        <taxon>Bacteroidota</taxon>
        <taxon>Sphingobacteriia</taxon>
        <taxon>Sphingobacteriales</taxon>
        <taxon>Sphingobacteriaceae</taxon>
        <taxon>Mucilaginibacter</taxon>
    </lineage>
</organism>
<keyword evidence="1" id="KW-0238">DNA-binding</keyword>
<dbReference type="Pfam" id="PF01381">
    <property type="entry name" value="HTH_3"/>
    <property type="match status" value="1"/>
</dbReference>
<dbReference type="AlphaFoldDB" id="A0A5B8W9T4"/>
<sequence>MSCLSIFAPFPAGKYILFRDGYSSHKGIHPYTFLPCTNVFKNRGTKHYEDDPQTIGEHIRKKRIESKLLQKDIAKQLCVSEDTLTYWENERTLPQIHHYPAIISFLGYYPFDHETESLAGKLKQIRYCYGLNFKQCANRLAVSVDAVKRWEYGKPVVYLSTRQLIETIWQNLPNRFPQHPL</sequence>
<evidence type="ECO:0000313" key="3">
    <source>
        <dbReference type="EMBL" id="QEC80513.1"/>
    </source>
</evidence>
<dbReference type="SUPFAM" id="SSF47413">
    <property type="entry name" value="lambda repressor-like DNA-binding domains"/>
    <property type="match status" value="2"/>
</dbReference>
<gene>
    <name evidence="3" type="ORF">FSB76_16085</name>
</gene>
<dbReference type="Proteomes" id="UP000321362">
    <property type="component" value="Chromosome"/>
</dbReference>
<dbReference type="EMBL" id="CP042437">
    <property type="protein sequence ID" value="QEC80513.1"/>
    <property type="molecule type" value="Genomic_DNA"/>
</dbReference>
<dbReference type="InterPro" id="IPR010982">
    <property type="entry name" value="Lambda_DNA-bd_dom_sf"/>
</dbReference>
<evidence type="ECO:0000259" key="2">
    <source>
        <dbReference type="PROSITE" id="PS50943"/>
    </source>
</evidence>
<feature type="domain" description="HTH cro/C1-type" evidence="2">
    <location>
        <begin position="59"/>
        <end position="96"/>
    </location>
</feature>
<evidence type="ECO:0000256" key="1">
    <source>
        <dbReference type="ARBA" id="ARBA00023125"/>
    </source>
</evidence>
<dbReference type="InterPro" id="IPR001387">
    <property type="entry name" value="Cro/C1-type_HTH"/>
</dbReference>
<dbReference type="PANTHER" id="PTHR46558">
    <property type="entry name" value="TRACRIPTIONAL REGULATORY PROTEIN-RELATED-RELATED"/>
    <property type="match status" value="1"/>
</dbReference>
<dbReference type="KEGG" id="mgk:FSB76_16085"/>
<keyword evidence="4" id="KW-1185">Reference proteome</keyword>
<evidence type="ECO:0000313" key="4">
    <source>
        <dbReference type="Proteomes" id="UP000321362"/>
    </source>
</evidence>
<reference evidence="3 4" key="1">
    <citation type="journal article" date="2013" name="J. Microbiol.">
        <title>Mucilaginibacter ginsenosidivorax sp. nov., with ginsenoside converting activity isolated from sediment.</title>
        <authorList>
            <person name="Kim J.K."/>
            <person name="Choi T.E."/>
            <person name="Liu Q.M."/>
            <person name="Park H.Y."/>
            <person name="Yi T.H."/>
            <person name="Yoon M.H."/>
            <person name="Kim S.C."/>
            <person name="Im W.T."/>
        </authorList>
    </citation>
    <scope>NUCLEOTIDE SEQUENCE [LARGE SCALE GENOMIC DNA]</scope>
    <source>
        <strain evidence="3 4">KHI28</strain>
    </source>
</reference>